<protein>
    <submittedName>
        <fullName evidence="1">Uncharacterized protein</fullName>
    </submittedName>
</protein>
<gene>
    <name evidence="1" type="ORF">FHS19_005339</name>
</gene>
<proteinExistence type="predicted"/>
<reference evidence="1 2" key="1">
    <citation type="submission" date="2020-08" db="EMBL/GenBank/DDBJ databases">
        <title>Genomic Encyclopedia of Type Strains, Phase III (KMG-III): the genomes of soil and plant-associated and newly described type strains.</title>
        <authorList>
            <person name="Whitman W."/>
        </authorList>
    </citation>
    <scope>NUCLEOTIDE SEQUENCE [LARGE SCALE GENOMIC DNA]</scope>
    <source>
        <strain evidence="1 2">CECT 5831</strain>
    </source>
</reference>
<name>A0A839TYI5_9BACL</name>
<accession>A0A839TYI5</accession>
<dbReference type="AlphaFoldDB" id="A0A839TYI5"/>
<evidence type="ECO:0000313" key="2">
    <source>
        <dbReference type="Proteomes" id="UP000517523"/>
    </source>
</evidence>
<dbReference type="Proteomes" id="UP000517523">
    <property type="component" value="Unassembled WGS sequence"/>
</dbReference>
<sequence>MRSKMRSKQRKIKEQIAAFAWLQAWGTNVAAIGQTKVLSSRKKQQQEGEKLQLIGNAMQAIANAAQAELTARLRKSASSKEVNDMMVAGNLLQSLGNSLEVIAGDGS</sequence>
<organism evidence="1 2">
    <name type="scientific">Paenibacillus rhizosphaerae</name>
    <dbReference type="NCBI Taxonomy" id="297318"/>
    <lineage>
        <taxon>Bacteria</taxon>
        <taxon>Bacillati</taxon>
        <taxon>Bacillota</taxon>
        <taxon>Bacilli</taxon>
        <taxon>Bacillales</taxon>
        <taxon>Paenibacillaceae</taxon>
        <taxon>Paenibacillus</taxon>
    </lineage>
</organism>
<evidence type="ECO:0000313" key="1">
    <source>
        <dbReference type="EMBL" id="MBB3130620.1"/>
    </source>
</evidence>
<dbReference type="InterPro" id="IPR054224">
    <property type="entry name" value="DUF6944"/>
</dbReference>
<dbReference type="Pfam" id="PF22116">
    <property type="entry name" value="DUF6944"/>
    <property type="match status" value="1"/>
</dbReference>
<dbReference type="EMBL" id="JACHXJ010000005">
    <property type="protein sequence ID" value="MBB3130620.1"/>
    <property type="molecule type" value="Genomic_DNA"/>
</dbReference>
<comment type="caution">
    <text evidence="1">The sequence shown here is derived from an EMBL/GenBank/DDBJ whole genome shotgun (WGS) entry which is preliminary data.</text>
</comment>
<dbReference type="RefSeq" id="WP_246426831.1">
    <property type="nucleotide sequence ID" value="NZ_JACHXJ010000005.1"/>
</dbReference>